<evidence type="ECO:0000313" key="2">
    <source>
        <dbReference type="Proteomes" id="UP000807306"/>
    </source>
</evidence>
<dbReference type="OrthoDB" id="2720314at2759"/>
<sequence length="70" mass="7782">MAQDNSYRGVLTSDCEWLFILLNVNLDGEGDSYKLSRPFLTASVDSFTGKCINEDVSDMICGLLAHWVCC</sequence>
<dbReference type="AlphaFoldDB" id="A0A9P6EAU0"/>
<protein>
    <submittedName>
        <fullName evidence="1">Uncharacterized protein</fullName>
    </submittedName>
</protein>
<reference evidence="1" key="1">
    <citation type="submission" date="2020-11" db="EMBL/GenBank/DDBJ databases">
        <authorList>
            <consortium name="DOE Joint Genome Institute"/>
            <person name="Ahrendt S."/>
            <person name="Riley R."/>
            <person name="Andreopoulos W."/>
            <person name="Labutti K."/>
            <person name="Pangilinan J."/>
            <person name="Ruiz-Duenas F.J."/>
            <person name="Barrasa J.M."/>
            <person name="Sanchez-Garcia M."/>
            <person name="Camarero S."/>
            <person name="Miyauchi S."/>
            <person name="Serrano A."/>
            <person name="Linde D."/>
            <person name="Babiker R."/>
            <person name="Drula E."/>
            <person name="Ayuso-Fernandez I."/>
            <person name="Pacheco R."/>
            <person name="Padilla G."/>
            <person name="Ferreira P."/>
            <person name="Barriuso J."/>
            <person name="Kellner H."/>
            <person name="Castanera R."/>
            <person name="Alfaro M."/>
            <person name="Ramirez L."/>
            <person name="Pisabarro A.G."/>
            <person name="Kuo A."/>
            <person name="Tritt A."/>
            <person name="Lipzen A."/>
            <person name="He G."/>
            <person name="Yan M."/>
            <person name="Ng V."/>
            <person name="Cullen D."/>
            <person name="Martin F."/>
            <person name="Rosso M.-N."/>
            <person name="Henrissat B."/>
            <person name="Hibbett D."/>
            <person name="Martinez A.T."/>
            <person name="Grigoriev I.V."/>
        </authorList>
    </citation>
    <scope>NUCLEOTIDE SEQUENCE</scope>
    <source>
        <strain evidence="1">CBS 506.95</strain>
    </source>
</reference>
<proteinExistence type="predicted"/>
<evidence type="ECO:0000313" key="1">
    <source>
        <dbReference type="EMBL" id="KAF9525610.1"/>
    </source>
</evidence>
<dbReference type="Proteomes" id="UP000807306">
    <property type="component" value="Unassembled WGS sequence"/>
</dbReference>
<gene>
    <name evidence="1" type="ORF">CPB83DRAFT_859289</name>
</gene>
<comment type="caution">
    <text evidence="1">The sequence shown here is derived from an EMBL/GenBank/DDBJ whole genome shotgun (WGS) entry which is preliminary data.</text>
</comment>
<organism evidence="1 2">
    <name type="scientific">Crepidotus variabilis</name>
    <dbReference type="NCBI Taxonomy" id="179855"/>
    <lineage>
        <taxon>Eukaryota</taxon>
        <taxon>Fungi</taxon>
        <taxon>Dikarya</taxon>
        <taxon>Basidiomycota</taxon>
        <taxon>Agaricomycotina</taxon>
        <taxon>Agaricomycetes</taxon>
        <taxon>Agaricomycetidae</taxon>
        <taxon>Agaricales</taxon>
        <taxon>Agaricineae</taxon>
        <taxon>Crepidotaceae</taxon>
        <taxon>Crepidotus</taxon>
    </lineage>
</organism>
<accession>A0A9P6EAU0</accession>
<dbReference type="EMBL" id="MU157882">
    <property type="protein sequence ID" value="KAF9525610.1"/>
    <property type="molecule type" value="Genomic_DNA"/>
</dbReference>
<name>A0A9P6EAU0_9AGAR</name>
<keyword evidence="2" id="KW-1185">Reference proteome</keyword>